<reference evidence="1" key="1">
    <citation type="submission" date="2021-06" db="EMBL/GenBank/DDBJ databases">
        <authorList>
            <person name="Kallberg Y."/>
            <person name="Tangrot J."/>
            <person name="Rosling A."/>
        </authorList>
    </citation>
    <scope>NUCLEOTIDE SEQUENCE</scope>
    <source>
        <strain evidence="1">CL356</strain>
    </source>
</reference>
<name>A0ACA9LBF8_9GLOM</name>
<dbReference type="EMBL" id="CAJVPT010005071">
    <property type="protein sequence ID" value="CAG8515853.1"/>
    <property type="molecule type" value="Genomic_DNA"/>
</dbReference>
<accession>A0ACA9LBF8</accession>
<organism evidence="1 2">
    <name type="scientific">Acaulospora colombiana</name>
    <dbReference type="NCBI Taxonomy" id="27376"/>
    <lineage>
        <taxon>Eukaryota</taxon>
        <taxon>Fungi</taxon>
        <taxon>Fungi incertae sedis</taxon>
        <taxon>Mucoromycota</taxon>
        <taxon>Glomeromycotina</taxon>
        <taxon>Glomeromycetes</taxon>
        <taxon>Diversisporales</taxon>
        <taxon>Acaulosporaceae</taxon>
        <taxon>Acaulospora</taxon>
    </lineage>
</organism>
<comment type="caution">
    <text evidence="1">The sequence shown here is derived from an EMBL/GenBank/DDBJ whole genome shotgun (WGS) entry which is preliminary data.</text>
</comment>
<evidence type="ECO:0000313" key="2">
    <source>
        <dbReference type="Proteomes" id="UP000789525"/>
    </source>
</evidence>
<evidence type="ECO:0000313" key="1">
    <source>
        <dbReference type="EMBL" id="CAG8515853.1"/>
    </source>
</evidence>
<protein>
    <submittedName>
        <fullName evidence="1">5984_t:CDS:1</fullName>
    </submittedName>
</protein>
<sequence length="498" mass="55051">MPMSNKEPPQLLSSSFVQPELSSQSQGYAHMSDNGYPPQDQFVMNSQSFAIPEPPPYEQDFNSSSILDPEDQQFIFGAFLDNLQANPNYLFSPSLPPNMPMFPSPTDNSVNGLLNPMRSVTLSSNSEEKDGSAIQSVPAKRKQTDEDDKSRRRSSSHRISPINTKLSMTQTNNNNDSTSSPRPISPPMQLSNLSGNTPSSSANGSPSPRTPNRELTKNEEESGPLGNLTETSSNDNDNTTDDFTEIKSESKPTPQKSSRKPYKELLTEEEKRANHIASEQKRRNTIRAGFKELTDIIPTLKNVNNSKSTILFKAVDYIKYLERRNKNLKERAGLLEMRVEMEMRQGKRFHHGGFGPTMGFGHQRVGPMPIGTTYGMMHNSMNGMNGMNGMNSINGAENQPMATQQQMISGGNTVSSVNQTNNVFRNGMQIQQPQHSINSETNNNNGLVPGMKIPNDDDQEMMNHHHNGVDHGMVGAEHDGDSMMVLNGSASRVGVKCL</sequence>
<proteinExistence type="predicted"/>
<gene>
    <name evidence="1" type="ORF">ACOLOM_LOCUS3429</name>
</gene>
<dbReference type="Proteomes" id="UP000789525">
    <property type="component" value="Unassembled WGS sequence"/>
</dbReference>
<keyword evidence="2" id="KW-1185">Reference proteome</keyword>